<reference evidence="1 2" key="1">
    <citation type="submission" date="2019-01" db="EMBL/GenBank/DDBJ databases">
        <title>Fusobacterium necrophorum Isolated From the Uterus of Dairy Cows.</title>
        <authorList>
            <person name="Francis A.M."/>
        </authorList>
    </citation>
    <scope>NUCLEOTIDE SEQUENCE [LARGE SCALE GENOMIC DNA]</scope>
    <source>
        <strain evidence="1 2">KG35</strain>
    </source>
</reference>
<dbReference type="AlphaFoldDB" id="A0A4Q2KYF6"/>
<evidence type="ECO:0000313" key="1">
    <source>
        <dbReference type="EMBL" id="RXZ69003.1"/>
    </source>
</evidence>
<proteinExistence type="predicted"/>
<dbReference type="RefSeq" id="WP_035900736.1">
    <property type="nucleotide sequence ID" value="NZ_JAMGTN010000010.1"/>
</dbReference>
<protein>
    <recommendedName>
        <fullName evidence="3">Phage tail protein</fullName>
    </recommendedName>
</protein>
<evidence type="ECO:0008006" key="3">
    <source>
        <dbReference type="Google" id="ProtNLM"/>
    </source>
</evidence>
<comment type="caution">
    <text evidence="1">The sequence shown here is derived from an EMBL/GenBank/DDBJ whole genome shotgun (WGS) entry which is preliminary data.</text>
</comment>
<sequence>MEDSWKYYTTHDGDTWDSIAYILLNDSKAMDYLQKWNEEFSEYFVFPAGITLRYKNLKIIDIDVPPWRR</sequence>
<gene>
    <name evidence="1" type="ORF">EPT53_08295</name>
</gene>
<dbReference type="Proteomes" id="UP000289216">
    <property type="component" value="Unassembled WGS sequence"/>
</dbReference>
<name>A0A4Q2KYF6_9FUSO</name>
<evidence type="ECO:0000313" key="2">
    <source>
        <dbReference type="Proteomes" id="UP000289216"/>
    </source>
</evidence>
<organism evidence="1 2">
    <name type="scientific">Fusobacterium necrophorum</name>
    <dbReference type="NCBI Taxonomy" id="859"/>
    <lineage>
        <taxon>Bacteria</taxon>
        <taxon>Fusobacteriati</taxon>
        <taxon>Fusobacteriota</taxon>
        <taxon>Fusobacteriia</taxon>
        <taxon>Fusobacteriales</taxon>
        <taxon>Fusobacteriaceae</taxon>
        <taxon>Fusobacterium</taxon>
    </lineage>
</organism>
<accession>A0A4Q2KYF6</accession>
<dbReference type="EMBL" id="SBAP01000020">
    <property type="protein sequence ID" value="RXZ69003.1"/>
    <property type="molecule type" value="Genomic_DNA"/>
</dbReference>